<dbReference type="Proteomes" id="UP001168877">
    <property type="component" value="Unassembled WGS sequence"/>
</dbReference>
<name>A0AA39VTD3_ACESA</name>
<sequence length="199" mass="22325">MHFNLQVKLDNNYVQWKAHVFPVIRAFQLEDYVLDTKAIPSKFVETGSANGGDKQLVLNKKYVTWIRSNQLLLSWLFSAISQNVIGQVTDCTSSREVCRVLEQLFSQQSLAKVLQLKHQLQNIKKGTSSAADFVLKVKTVGDSLKGTGQTVSDNDLILSMLSGVGRDYDSVVSVVISQRNNISPQEVQYLLLNHEQRLA</sequence>
<protein>
    <recommendedName>
        <fullName evidence="3">Retrotransposon Copia-like N-terminal domain-containing protein</fullName>
    </recommendedName>
</protein>
<dbReference type="PANTHER" id="PTHR47481">
    <property type="match status" value="1"/>
</dbReference>
<evidence type="ECO:0000313" key="2">
    <source>
        <dbReference type="Proteomes" id="UP001168877"/>
    </source>
</evidence>
<organism evidence="1 2">
    <name type="scientific">Acer saccharum</name>
    <name type="common">Sugar maple</name>
    <dbReference type="NCBI Taxonomy" id="4024"/>
    <lineage>
        <taxon>Eukaryota</taxon>
        <taxon>Viridiplantae</taxon>
        <taxon>Streptophyta</taxon>
        <taxon>Embryophyta</taxon>
        <taxon>Tracheophyta</taxon>
        <taxon>Spermatophyta</taxon>
        <taxon>Magnoliopsida</taxon>
        <taxon>eudicotyledons</taxon>
        <taxon>Gunneridae</taxon>
        <taxon>Pentapetalae</taxon>
        <taxon>rosids</taxon>
        <taxon>malvids</taxon>
        <taxon>Sapindales</taxon>
        <taxon>Sapindaceae</taxon>
        <taxon>Hippocastanoideae</taxon>
        <taxon>Acereae</taxon>
        <taxon>Acer</taxon>
    </lineage>
</organism>
<dbReference type="Pfam" id="PF14223">
    <property type="entry name" value="Retrotran_gag_2"/>
    <property type="match status" value="1"/>
</dbReference>
<dbReference type="EMBL" id="JAUESC010000004">
    <property type="protein sequence ID" value="KAK0598074.1"/>
    <property type="molecule type" value="Genomic_DNA"/>
</dbReference>
<reference evidence="1" key="2">
    <citation type="submission" date="2023-06" db="EMBL/GenBank/DDBJ databases">
        <authorList>
            <person name="Swenson N.G."/>
            <person name="Wegrzyn J.L."/>
            <person name="Mcevoy S.L."/>
        </authorList>
    </citation>
    <scope>NUCLEOTIDE SEQUENCE</scope>
    <source>
        <strain evidence="1">NS2018</strain>
        <tissue evidence="1">Leaf</tissue>
    </source>
</reference>
<accession>A0AA39VTD3</accession>
<keyword evidence="2" id="KW-1185">Reference proteome</keyword>
<dbReference type="AlphaFoldDB" id="A0AA39VTD3"/>
<dbReference type="PANTHER" id="PTHR47481:SF22">
    <property type="entry name" value="RETROTRANSPOSON GAG DOMAIN-CONTAINING PROTEIN"/>
    <property type="match status" value="1"/>
</dbReference>
<gene>
    <name evidence="1" type="ORF">LWI29_031379</name>
</gene>
<evidence type="ECO:0008006" key="3">
    <source>
        <dbReference type="Google" id="ProtNLM"/>
    </source>
</evidence>
<proteinExistence type="predicted"/>
<comment type="caution">
    <text evidence="1">The sequence shown here is derived from an EMBL/GenBank/DDBJ whole genome shotgun (WGS) entry which is preliminary data.</text>
</comment>
<evidence type="ECO:0000313" key="1">
    <source>
        <dbReference type="EMBL" id="KAK0598074.1"/>
    </source>
</evidence>
<reference evidence="1" key="1">
    <citation type="journal article" date="2022" name="Plant J.">
        <title>Strategies of tolerance reflected in two North American maple genomes.</title>
        <authorList>
            <person name="McEvoy S.L."/>
            <person name="Sezen U.U."/>
            <person name="Trouern-Trend A."/>
            <person name="McMahon S.M."/>
            <person name="Schaberg P.G."/>
            <person name="Yang J."/>
            <person name="Wegrzyn J.L."/>
            <person name="Swenson N.G."/>
        </authorList>
    </citation>
    <scope>NUCLEOTIDE SEQUENCE</scope>
    <source>
        <strain evidence="1">NS2018</strain>
    </source>
</reference>